<reference evidence="5 6" key="1">
    <citation type="journal article" date="2005" name="Arch. Microbiol.">
        <title>The genome sequence of an anaerobic aromatic-degrading denitrifying bacterium, strain EbN1.</title>
        <authorList>
            <person name="Rabus R."/>
            <person name="Kube M."/>
            <person name="Heider J."/>
            <person name="Beck A."/>
            <person name="Heitmann K."/>
            <person name="Widdel F."/>
            <person name="Reinhardt R."/>
        </authorList>
    </citation>
    <scope>NUCLEOTIDE SEQUENCE [LARGE SCALE GENOMIC DNA]</scope>
    <source>
        <strain evidence="5 6">EbN1</strain>
        <plasmid evidence="6">Plasmid pAzo1</plasmid>
    </source>
</reference>
<dbReference type="AlphaFoldDB" id="Q5NWQ5"/>
<keyword evidence="6" id="KW-1185">Reference proteome</keyword>
<accession>Q5NWQ5</accession>
<geneLocation type="plasmid" evidence="6">
    <name>pAzo1</name>
</geneLocation>
<keyword evidence="5" id="KW-0269">Exonuclease</keyword>
<dbReference type="CDD" id="cd06127">
    <property type="entry name" value="DEDDh"/>
    <property type="match status" value="1"/>
</dbReference>
<dbReference type="PANTHER" id="PTHR30231:SF37">
    <property type="entry name" value="EXODEOXYRIBONUCLEASE 10"/>
    <property type="match status" value="1"/>
</dbReference>
<dbReference type="RefSeq" id="WP_011254670.1">
    <property type="nucleotide sequence ID" value="NC_006823.1"/>
</dbReference>
<dbReference type="GO" id="GO:0003676">
    <property type="term" value="F:nucleic acid binding"/>
    <property type="evidence" value="ECO:0007669"/>
    <property type="project" value="InterPro"/>
</dbReference>
<dbReference type="HOGENOM" id="CLU_062227_0_0_4"/>
<dbReference type="Gene3D" id="3.30.420.10">
    <property type="entry name" value="Ribonuclease H-like superfamily/Ribonuclease H"/>
    <property type="match status" value="1"/>
</dbReference>
<dbReference type="SMART" id="SM00479">
    <property type="entry name" value="EXOIII"/>
    <property type="match status" value="1"/>
</dbReference>
<dbReference type="InterPro" id="IPR036397">
    <property type="entry name" value="RNaseH_sf"/>
</dbReference>
<evidence type="ECO:0000313" key="5">
    <source>
        <dbReference type="EMBL" id="CAI10509.1"/>
    </source>
</evidence>
<dbReference type="GO" id="GO:0005829">
    <property type="term" value="C:cytosol"/>
    <property type="evidence" value="ECO:0007669"/>
    <property type="project" value="TreeGrafter"/>
</dbReference>
<keyword evidence="5" id="KW-0540">Nuclease</keyword>
<organism evidence="5 6">
    <name type="scientific">Aromatoleum aromaticum (strain DSM 19018 / LMG 30748 / EbN1)</name>
    <name type="common">Azoarcus sp. (strain EbN1)</name>
    <dbReference type="NCBI Taxonomy" id="76114"/>
    <lineage>
        <taxon>Bacteria</taxon>
        <taxon>Pseudomonadati</taxon>
        <taxon>Pseudomonadota</taxon>
        <taxon>Betaproteobacteria</taxon>
        <taxon>Rhodocyclales</taxon>
        <taxon>Rhodocyclaceae</taxon>
        <taxon>Aromatoleum</taxon>
    </lineage>
</organism>
<dbReference type="OrthoDB" id="9803913at2"/>
<proteinExistence type="predicted"/>
<feature type="domain" description="Exonuclease" evidence="4">
    <location>
        <begin position="42"/>
        <end position="209"/>
    </location>
</feature>
<evidence type="ECO:0000259" key="4">
    <source>
        <dbReference type="SMART" id="SM00479"/>
    </source>
</evidence>
<dbReference type="Proteomes" id="UP000006552">
    <property type="component" value="Plasmid 1"/>
</dbReference>
<dbReference type="NCBIfam" id="NF006615">
    <property type="entry name" value="PRK09182.1"/>
    <property type="match status" value="1"/>
</dbReference>
<comment type="function">
    <text evidence="1">DNA polymerase III is a complex, multichain enzyme responsible for most of the replicative synthesis in bacteria. The epsilon subunit contain the editing function and is a proofreading 3'-5' exonuclease.</text>
</comment>
<name>Q5NWQ5_AROAE</name>
<dbReference type="GO" id="GO:0045004">
    <property type="term" value="P:DNA replication proofreading"/>
    <property type="evidence" value="ECO:0007669"/>
    <property type="project" value="TreeGrafter"/>
</dbReference>
<dbReference type="GO" id="GO:0008408">
    <property type="term" value="F:3'-5' exonuclease activity"/>
    <property type="evidence" value="ECO:0007669"/>
    <property type="project" value="TreeGrafter"/>
</dbReference>
<sequence length="342" mass="38540">MDHEQMVLALEATGQYRVLRRFVPAESYQLDDEKIEVSRVRSVLVVDVETTGLKKDSDKIIDIGLVLAEFDRVSGQVLRVLERYSGFEDPGRPIPEEITRLTGIRDEDVLEQTFDDARVEALIARADLVVAHNAPFDRGFLELRFPSFQKKWWACSQREAPWSQMMTGSTKLEWLAFQIGGCFYEAHRALVDAEVTLFILAQMGPGGRPILSHLLEVSGRKTYCVWAEGAPFEAKDKLKLEMGYSWSDGASPDKPIKAWFKQGVVDLEAELETLARTVYLRPAHLTIDSMTGYERFTDRYHSRDKRPLPGLHVEVPEPVAAPAVEPSRTSTPSSVPTHGLPL</sequence>
<gene>
    <name evidence="5" type="ORF">p1B347</name>
</gene>
<dbReference type="EMBL" id="CR555307">
    <property type="protein sequence ID" value="CAI10509.1"/>
    <property type="molecule type" value="Genomic_DNA"/>
</dbReference>
<dbReference type="KEGG" id="eba:p1B347"/>
<evidence type="ECO:0000256" key="1">
    <source>
        <dbReference type="ARBA" id="ARBA00025483"/>
    </source>
</evidence>
<dbReference type="Pfam" id="PF00929">
    <property type="entry name" value="RNase_T"/>
    <property type="match status" value="1"/>
</dbReference>
<keyword evidence="5" id="KW-0614">Plasmid</keyword>
<evidence type="ECO:0000313" key="6">
    <source>
        <dbReference type="Proteomes" id="UP000006552"/>
    </source>
</evidence>
<dbReference type="SUPFAM" id="SSF53098">
    <property type="entry name" value="Ribonuclease H-like"/>
    <property type="match status" value="1"/>
</dbReference>
<dbReference type="InterPro" id="IPR013520">
    <property type="entry name" value="Ribonucl_H"/>
</dbReference>
<dbReference type="FunFam" id="3.30.420.10:FF:000045">
    <property type="entry name" value="3'-5' exonuclease DinG"/>
    <property type="match status" value="1"/>
</dbReference>
<evidence type="ECO:0000256" key="3">
    <source>
        <dbReference type="SAM" id="MobiDB-lite"/>
    </source>
</evidence>
<evidence type="ECO:0000256" key="2">
    <source>
        <dbReference type="ARBA" id="ARBA00026073"/>
    </source>
</evidence>
<dbReference type="PANTHER" id="PTHR30231">
    <property type="entry name" value="DNA POLYMERASE III SUBUNIT EPSILON"/>
    <property type="match status" value="1"/>
</dbReference>
<dbReference type="InterPro" id="IPR012337">
    <property type="entry name" value="RNaseH-like_sf"/>
</dbReference>
<comment type="subunit">
    <text evidence="2">DNA polymerase III contains a core (composed of alpha, epsilon and theta chains) that associates with a tau subunit. This core dimerizes to form the POLIII' complex. PolIII' associates with the gamma complex (composed of gamma, delta, delta', psi and chi chains) and with the beta chain to form the complete DNA polymerase III complex.</text>
</comment>
<feature type="region of interest" description="Disordered" evidence="3">
    <location>
        <begin position="321"/>
        <end position="342"/>
    </location>
</feature>
<protein>
    <submittedName>
        <fullName evidence="5">Exonuclease</fullName>
    </submittedName>
</protein>
<keyword evidence="5" id="KW-0378">Hydrolase</keyword>